<keyword evidence="3" id="KW-1185">Reference proteome</keyword>
<reference evidence="3" key="1">
    <citation type="journal article" date="2011" name="Science">
        <title>The plant cell wall-decomposing machinery underlies the functional diversity of forest fungi.</title>
        <authorList>
            <person name="Eastwood D.C."/>
            <person name="Floudas D."/>
            <person name="Binder M."/>
            <person name="Majcherczyk A."/>
            <person name="Schneider P."/>
            <person name="Aerts A."/>
            <person name="Asiegbu F.O."/>
            <person name="Baker S.E."/>
            <person name="Barry K."/>
            <person name="Bendiksby M."/>
            <person name="Blumentritt M."/>
            <person name="Coutinho P.M."/>
            <person name="Cullen D."/>
            <person name="de Vries R.P."/>
            <person name="Gathman A."/>
            <person name="Goodell B."/>
            <person name="Henrissat B."/>
            <person name="Ihrmark K."/>
            <person name="Kauserud H."/>
            <person name="Kohler A."/>
            <person name="LaButti K."/>
            <person name="Lapidus A."/>
            <person name="Lavin J.L."/>
            <person name="Lee Y.-H."/>
            <person name="Lindquist E."/>
            <person name="Lilly W."/>
            <person name="Lucas S."/>
            <person name="Morin E."/>
            <person name="Murat C."/>
            <person name="Oguiza J.A."/>
            <person name="Park J."/>
            <person name="Pisabarro A.G."/>
            <person name="Riley R."/>
            <person name="Rosling A."/>
            <person name="Salamov A."/>
            <person name="Schmidt O."/>
            <person name="Schmutz J."/>
            <person name="Skrede I."/>
            <person name="Stenlid J."/>
            <person name="Wiebenga A."/>
            <person name="Xie X."/>
            <person name="Kuees U."/>
            <person name="Hibbett D.S."/>
            <person name="Hoffmeister D."/>
            <person name="Hoegberg N."/>
            <person name="Martin F."/>
            <person name="Grigoriev I.V."/>
            <person name="Watkinson S.C."/>
        </authorList>
    </citation>
    <scope>NUCLEOTIDE SEQUENCE [LARGE SCALE GENOMIC DNA]</scope>
    <source>
        <strain evidence="3">strain S7.3</strain>
    </source>
</reference>
<dbReference type="Proteomes" id="UP000008063">
    <property type="component" value="Unassembled WGS sequence"/>
</dbReference>
<keyword evidence="1" id="KW-1133">Transmembrane helix</keyword>
<proteinExistence type="predicted"/>
<dbReference type="HOGENOM" id="CLU_2943212_0_0_1"/>
<keyword evidence="1" id="KW-0812">Transmembrane</keyword>
<evidence type="ECO:0000256" key="1">
    <source>
        <dbReference type="SAM" id="Phobius"/>
    </source>
</evidence>
<accession>F8Q852</accession>
<organism evidence="3">
    <name type="scientific">Serpula lacrymans var. lacrymans (strain S7.3)</name>
    <name type="common">Dry rot fungus</name>
    <dbReference type="NCBI Taxonomy" id="936435"/>
    <lineage>
        <taxon>Eukaryota</taxon>
        <taxon>Fungi</taxon>
        <taxon>Dikarya</taxon>
        <taxon>Basidiomycota</taxon>
        <taxon>Agaricomycotina</taxon>
        <taxon>Agaricomycetes</taxon>
        <taxon>Agaricomycetidae</taxon>
        <taxon>Boletales</taxon>
        <taxon>Coniophorineae</taxon>
        <taxon>Serpulaceae</taxon>
        <taxon>Serpula</taxon>
    </lineage>
</organism>
<keyword evidence="1" id="KW-0472">Membrane</keyword>
<sequence>MSRREVFGLIFVIIIPFCWQVHWLVTSNKAIYLYSNAKHVPFWVKMDDHTNGRSVIVFLL</sequence>
<dbReference type="AlphaFoldDB" id="F8Q852"/>
<dbReference type="InParanoid" id="F8Q852"/>
<dbReference type="EMBL" id="GL945485">
    <property type="protein sequence ID" value="EGN95740.1"/>
    <property type="molecule type" value="Genomic_DNA"/>
</dbReference>
<evidence type="ECO:0000313" key="3">
    <source>
        <dbReference type="Proteomes" id="UP000008063"/>
    </source>
</evidence>
<gene>
    <name evidence="2" type="ORF">SERLA73DRAFT_186928</name>
</gene>
<name>F8Q852_SERL3</name>
<feature type="transmembrane region" description="Helical" evidence="1">
    <location>
        <begin position="6"/>
        <end position="25"/>
    </location>
</feature>
<evidence type="ECO:0000313" key="2">
    <source>
        <dbReference type="EMBL" id="EGN95740.1"/>
    </source>
</evidence>
<protein>
    <submittedName>
        <fullName evidence="2">Uncharacterized protein</fullName>
    </submittedName>
</protein>